<dbReference type="Proteomes" id="UP000221168">
    <property type="component" value="Unassembled WGS sequence"/>
</dbReference>
<evidence type="ECO:0000259" key="1">
    <source>
        <dbReference type="SMART" id="SM00897"/>
    </source>
</evidence>
<dbReference type="Pfam" id="PF08495">
    <property type="entry name" value="FIST"/>
    <property type="match status" value="1"/>
</dbReference>
<sequence length="378" mass="40461">MVALTETGGSAADFCKAVAGEAAAMDGAFVFIFHSPRLYSARDLAAALRRHAPGVAHACCTTAGEITPEGLQDGQAIAMILPASRFTVVTTLIEDVTNAGMESITGRVELARHALQQADKPAGARTFAVLLIDGMCYAEEAVTSAIHWGLDDIPLIGGSAGDDLDFKETTIIHDGRVHNRAAVIALVSTDVPFHIFKTDNFVPTAKKLVVTASDPDHRIVHELNAAPAALEYADAIGMDPASLSPLSFATHPVVVRVGGEYYCRSIQKVNEDGSLSFFCAIDDGVVLTVAEPTGMVETTRQALTDVATQLKGIDVILGFECTHRRLDAQNRQIIRDVSELYRTNNVIGFATYGEQFRSMHLNQTFTGVAFGRVQEAAE</sequence>
<dbReference type="OrthoDB" id="9807948at2"/>
<accession>A0A2G1QTQ2</accession>
<dbReference type="EMBL" id="PDVP01000001">
    <property type="protein sequence ID" value="PHP68851.1"/>
    <property type="molecule type" value="Genomic_DNA"/>
</dbReference>
<dbReference type="SMART" id="SM01204">
    <property type="entry name" value="FIST_C"/>
    <property type="match status" value="1"/>
</dbReference>
<feature type="domain" description="FIST" evidence="1">
    <location>
        <begin position="26"/>
        <end position="227"/>
    </location>
</feature>
<name>A0A2G1QTQ2_9HYPH</name>
<evidence type="ECO:0000313" key="4">
    <source>
        <dbReference type="Proteomes" id="UP000221168"/>
    </source>
</evidence>
<dbReference type="Pfam" id="PF10442">
    <property type="entry name" value="FIST_C"/>
    <property type="match status" value="1"/>
</dbReference>
<dbReference type="AlphaFoldDB" id="A0A2G1QTQ2"/>
<protein>
    <recommendedName>
        <fullName evidence="5">FIST domain containing protein</fullName>
    </recommendedName>
</protein>
<dbReference type="PANTHER" id="PTHR40252">
    <property type="entry name" value="BLR0328 PROTEIN"/>
    <property type="match status" value="1"/>
</dbReference>
<dbReference type="SMART" id="SM00897">
    <property type="entry name" value="FIST"/>
    <property type="match status" value="1"/>
</dbReference>
<dbReference type="PANTHER" id="PTHR40252:SF2">
    <property type="entry name" value="BLR0328 PROTEIN"/>
    <property type="match status" value="1"/>
</dbReference>
<dbReference type="RefSeq" id="WP_099303327.1">
    <property type="nucleotide sequence ID" value="NZ_PDVP01000001.1"/>
</dbReference>
<gene>
    <name evidence="3" type="ORF">CSC94_02335</name>
</gene>
<evidence type="ECO:0000259" key="2">
    <source>
        <dbReference type="SMART" id="SM01204"/>
    </source>
</evidence>
<evidence type="ECO:0008006" key="5">
    <source>
        <dbReference type="Google" id="ProtNLM"/>
    </source>
</evidence>
<keyword evidence="4" id="KW-1185">Reference proteome</keyword>
<evidence type="ECO:0000313" key="3">
    <source>
        <dbReference type="EMBL" id="PHP68851.1"/>
    </source>
</evidence>
<organism evidence="3 4">
    <name type="scientific">Zhengella mangrovi</name>
    <dbReference type="NCBI Taxonomy" id="1982044"/>
    <lineage>
        <taxon>Bacteria</taxon>
        <taxon>Pseudomonadati</taxon>
        <taxon>Pseudomonadota</taxon>
        <taxon>Alphaproteobacteria</taxon>
        <taxon>Hyphomicrobiales</taxon>
        <taxon>Notoacmeibacteraceae</taxon>
        <taxon>Zhengella</taxon>
    </lineage>
</organism>
<feature type="domain" description="FIST C-domain" evidence="2">
    <location>
        <begin position="228"/>
        <end position="358"/>
    </location>
</feature>
<dbReference type="InterPro" id="IPR019494">
    <property type="entry name" value="FIST_C"/>
</dbReference>
<reference evidence="3 4" key="1">
    <citation type="submission" date="2017-10" db="EMBL/GenBank/DDBJ databases">
        <title>Sedimentibacterium mangrovi gen. nov., sp. nov., a novel member of family Phyllobacteriacea isolated from mangrove sediment.</title>
        <authorList>
            <person name="Liao H."/>
            <person name="Tian Y."/>
        </authorList>
    </citation>
    <scope>NUCLEOTIDE SEQUENCE [LARGE SCALE GENOMIC DNA]</scope>
    <source>
        <strain evidence="3 4">X9-2-2</strain>
    </source>
</reference>
<proteinExistence type="predicted"/>
<dbReference type="InterPro" id="IPR013702">
    <property type="entry name" value="FIST_domain_N"/>
</dbReference>
<comment type="caution">
    <text evidence="3">The sequence shown here is derived from an EMBL/GenBank/DDBJ whole genome shotgun (WGS) entry which is preliminary data.</text>
</comment>